<dbReference type="GO" id="GO:0061630">
    <property type="term" value="F:ubiquitin protein ligase activity"/>
    <property type="evidence" value="ECO:0007669"/>
    <property type="project" value="UniProtKB-UniRule"/>
</dbReference>
<feature type="compositionally biased region" description="Low complexity" evidence="9">
    <location>
        <begin position="516"/>
        <end position="533"/>
    </location>
</feature>
<keyword evidence="2 8" id="KW-0808">Transferase</keyword>
<dbReference type="InterPro" id="IPR013083">
    <property type="entry name" value="Znf_RING/FYVE/PHD"/>
</dbReference>
<evidence type="ECO:0000313" key="11">
    <source>
        <dbReference type="Ensembl" id="ENSVURP00010014199.1"/>
    </source>
</evidence>
<dbReference type="OrthoDB" id="10014838at2759"/>
<dbReference type="GeneTree" id="ENSGT00390000009925"/>
<dbReference type="EC" id="2.3.2.27" evidence="8"/>
<dbReference type="SMART" id="SM00184">
    <property type="entry name" value="RING"/>
    <property type="match status" value="1"/>
</dbReference>
<comment type="subcellular location">
    <subcellularLocation>
        <location evidence="8">Cytoplasm</location>
    </subcellularLocation>
</comment>
<accession>A0A4X2KPU2</accession>
<evidence type="ECO:0000256" key="2">
    <source>
        <dbReference type="ARBA" id="ARBA00022679"/>
    </source>
</evidence>
<keyword evidence="6 8" id="KW-0862">Zinc</keyword>
<reference evidence="11" key="2">
    <citation type="submission" date="2025-08" db="UniProtKB">
        <authorList>
            <consortium name="Ensembl"/>
        </authorList>
    </citation>
    <scope>IDENTIFICATION</scope>
</reference>
<comment type="catalytic activity">
    <reaction evidence="1 8">
        <text>S-ubiquitinyl-[E2 ubiquitin-conjugating enzyme]-L-cysteine + [acceptor protein]-L-lysine = [E2 ubiquitin-conjugating enzyme]-L-cysteine + N(6)-ubiquitinyl-[acceptor protein]-L-lysine.</text>
        <dbReference type="EC" id="2.3.2.27"/>
    </reaction>
</comment>
<organism evidence="11 12">
    <name type="scientific">Vombatus ursinus</name>
    <name type="common">Common wombat</name>
    <dbReference type="NCBI Taxonomy" id="29139"/>
    <lineage>
        <taxon>Eukaryota</taxon>
        <taxon>Metazoa</taxon>
        <taxon>Chordata</taxon>
        <taxon>Craniata</taxon>
        <taxon>Vertebrata</taxon>
        <taxon>Euteleostomi</taxon>
        <taxon>Mammalia</taxon>
        <taxon>Metatheria</taxon>
        <taxon>Diprotodontia</taxon>
        <taxon>Vombatidae</taxon>
        <taxon>Vombatus</taxon>
    </lineage>
</organism>
<dbReference type="InterPro" id="IPR058981">
    <property type="entry name" value="MGRN1/RNF157-like_N"/>
</dbReference>
<dbReference type="Pfam" id="PF13920">
    <property type="entry name" value="zf-C3HC4_3"/>
    <property type="match status" value="1"/>
</dbReference>
<evidence type="ECO:0000256" key="9">
    <source>
        <dbReference type="SAM" id="MobiDB-lite"/>
    </source>
</evidence>
<evidence type="ECO:0000256" key="5">
    <source>
        <dbReference type="ARBA" id="ARBA00022786"/>
    </source>
</evidence>
<keyword evidence="12" id="KW-1185">Reference proteome</keyword>
<dbReference type="PANTHER" id="PTHR22996">
    <property type="entry name" value="MAHOGUNIN"/>
    <property type="match status" value="1"/>
</dbReference>
<keyword evidence="4 7" id="KW-0863">Zinc-finger</keyword>
<comment type="function">
    <text evidence="8">E3 ubiquitin ligase.</text>
</comment>
<reference evidence="12" key="1">
    <citation type="submission" date="2018-12" db="EMBL/GenBank/DDBJ databases">
        <authorList>
            <person name="Yazar S."/>
        </authorList>
    </citation>
    <scope>NUCLEOTIDE SEQUENCE [LARGE SCALE GENOMIC DNA]</scope>
</reference>
<proteinExistence type="predicted"/>
<gene>
    <name evidence="11" type="primary">RNF157</name>
</gene>
<feature type="compositionally biased region" description="Low complexity" evidence="9">
    <location>
        <begin position="555"/>
        <end position="567"/>
    </location>
</feature>
<dbReference type="Pfam" id="PF26192">
    <property type="entry name" value="RNF157-like_N"/>
    <property type="match status" value="1"/>
</dbReference>
<dbReference type="CDD" id="cd16817">
    <property type="entry name" value="mRING-HC-C3HC5_RNF157"/>
    <property type="match status" value="1"/>
</dbReference>
<dbReference type="CTD" id="114804"/>
<reference evidence="11" key="3">
    <citation type="submission" date="2025-09" db="UniProtKB">
        <authorList>
            <consortium name="Ensembl"/>
        </authorList>
    </citation>
    <scope>IDENTIFICATION</scope>
</reference>
<dbReference type="AlphaFoldDB" id="A0A4X2KPU2"/>
<dbReference type="GO" id="GO:0008270">
    <property type="term" value="F:zinc ion binding"/>
    <property type="evidence" value="ECO:0007669"/>
    <property type="project" value="UniProtKB-KW"/>
</dbReference>
<keyword evidence="3 8" id="KW-0479">Metal-binding</keyword>
<dbReference type="InterPro" id="IPR001841">
    <property type="entry name" value="Znf_RING"/>
</dbReference>
<dbReference type="Ensembl" id="ENSVURT00010016173.1">
    <property type="protein sequence ID" value="ENSVURP00010014199.1"/>
    <property type="gene ID" value="ENSVURG00010010898.1"/>
</dbReference>
<dbReference type="PROSITE" id="PS50089">
    <property type="entry name" value="ZF_RING_2"/>
    <property type="match status" value="1"/>
</dbReference>
<dbReference type="InterPro" id="IPR045194">
    <property type="entry name" value="MGRN1/RNF157-like"/>
</dbReference>
<evidence type="ECO:0000256" key="8">
    <source>
        <dbReference type="RuleBase" id="RU369081"/>
    </source>
</evidence>
<evidence type="ECO:0000256" key="1">
    <source>
        <dbReference type="ARBA" id="ARBA00000900"/>
    </source>
</evidence>
<dbReference type="RefSeq" id="XP_027729131.1">
    <property type="nucleotide sequence ID" value="XM_027873330.1"/>
</dbReference>
<keyword evidence="5 8" id="KW-0833">Ubl conjugation pathway</keyword>
<evidence type="ECO:0000256" key="3">
    <source>
        <dbReference type="ARBA" id="ARBA00022723"/>
    </source>
</evidence>
<dbReference type="PANTHER" id="PTHR22996:SF1">
    <property type="entry name" value="E3 UBIQUITIN LIGASE RNF157"/>
    <property type="match status" value="1"/>
</dbReference>
<feature type="compositionally biased region" description="Low complexity" evidence="9">
    <location>
        <begin position="430"/>
        <end position="442"/>
    </location>
</feature>
<dbReference type="Gene3D" id="3.30.40.10">
    <property type="entry name" value="Zinc/RING finger domain, C3HC4 (zinc finger)"/>
    <property type="match status" value="1"/>
</dbReference>
<evidence type="ECO:0000256" key="4">
    <source>
        <dbReference type="ARBA" id="ARBA00022771"/>
    </source>
</evidence>
<feature type="domain" description="RING-type" evidence="10">
    <location>
        <begin position="277"/>
        <end position="316"/>
    </location>
</feature>
<sequence>MGALTSRQHAGVEEVDIPSNSVYRYPPKSGSYFASHFIMGGEKFDSTHPEGYLFGENSDLNFLGNRPVAFPYAAPPPQEPVKTLRSLINIRKDTLRLVKCTEEVKTPGEEVSKAKVHYNVEFTFDTDARVAITIYYQATEEFQNGIASYIPKDSSLQSETVHYKRGVCQQFCLPSHTVDPSEWAEEELGFDLDREVYPMVVHAVVDEGDEHFGHCHVLLATFEKHTDGTFCVKPLKQKQVVDGVSYLLQEIYGIENKYNTQDSKVAEDEVNDNSAECVVCLSDVRDTLILPCRHLCLCNTCADTLRYQANNCPICRLPFRALLQIRAMRKKLGPLSPTNFNPIISSQTSDSEEHSSSENIPLGYEVVSLLEALNGPLTPSPAAPPLHVLGDTHLSGMLPSYGSDGHLPPVRTVSPLDRLSDSSSQELKLKNSFSKSVSQNSSMLHKEDDEQSCSESEMHLSHRQSPHQLEEECGATPESENLTLSSSGAIGQSSCTGTPLSSTISSPEDPVSSSLAQSVMSIASSQSQNSQISTDTVSSVSGSYIAPGTEEEGDALPSPLAASGAPSEEGELMPVESPDTDFVGVTAEEQDAEGNDVLEEEDGSPTQEDGQRTCAFLGMECDNNNDIDIAVVKTLDNKLCSEVCLPGTWQVDNNAISCRNSQCWHLSSSSLEDPENEPCGRGSMAI</sequence>
<dbReference type="Proteomes" id="UP000314987">
    <property type="component" value="Unassembled WGS sequence"/>
</dbReference>
<protein>
    <recommendedName>
        <fullName evidence="8">E3 ubiquitin-protein ligase</fullName>
        <ecNumber evidence="8">2.3.2.27</ecNumber>
    </recommendedName>
    <alternativeName>
        <fullName evidence="8">RING-type E3 ubiquitin transferase</fullName>
    </alternativeName>
</protein>
<evidence type="ECO:0000259" key="10">
    <source>
        <dbReference type="PROSITE" id="PS50089"/>
    </source>
</evidence>
<dbReference type="GO" id="GO:0016567">
    <property type="term" value="P:protein ubiquitination"/>
    <property type="evidence" value="ECO:0007669"/>
    <property type="project" value="UniProtKB-UniRule"/>
</dbReference>
<evidence type="ECO:0000256" key="7">
    <source>
        <dbReference type="PROSITE-ProRule" id="PRU00175"/>
    </source>
</evidence>
<name>A0A4X2KPU2_VOMUR</name>
<dbReference type="STRING" id="29139.ENSVURP00010014199"/>
<evidence type="ECO:0000256" key="6">
    <source>
        <dbReference type="ARBA" id="ARBA00022833"/>
    </source>
</evidence>
<dbReference type="OMA" id="FLMCGGR"/>
<feature type="region of interest" description="Disordered" evidence="9">
    <location>
        <begin position="417"/>
        <end position="579"/>
    </location>
</feature>
<dbReference type="FunFam" id="3.30.40.10:FF:000013">
    <property type="entry name" value="E3 ubiquitin-protein ligase MGRN1 isoform 1"/>
    <property type="match status" value="1"/>
</dbReference>
<feature type="compositionally biased region" description="Acidic residues" evidence="9">
    <location>
        <begin position="590"/>
        <end position="603"/>
    </location>
</feature>
<keyword evidence="8" id="KW-0963">Cytoplasm</keyword>
<dbReference type="GO" id="GO:0005737">
    <property type="term" value="C:cytoplasm"/>
    <property type="evidence" value="ECO:0007669"/>
    <property type="project" value="UniProtKB-SubCell"/>
</dbReference>
<dbReference type="GeneID" id="114051139"/>
<evidence type="ECO:0000313" key="12">
    <source>
        <dbReference type="Proteomes" id="UP000314987"/>
    </source>
</evidence>
<dbReference type="SUPFAM" id="SSF57850">
    <property type="entry name" value="RING/U-box"/>
    <property type="match status" value="1"/>
</dbReference>
<feature type="region of interest" description="Disordered" evidence="9">
    <location>
        <begin position="590"/>
        <end position="609"/>
    </location>
</feature>
<feature type="compositionally biased region" description="Polar residues" evidence="9">
    <location>
        <begin position="478"/>
        <end position="515"/>
    </location>
</feature>